<accession>A0A2M7V8J8</accession>
<evidence type="ECO:0000313" key="1">
    <source>
        <dbReference type="EMBL" id="PIZ95140.1"/>
    </source>
</evidence>
<reference evidence="2" key="1">
    <citation type="submission" date="2017-09" db="EMBL/GenBank/DDBJ databases">
        <title>Depth-based differentiation of microbial function through sediment-hosted aquifers and enrichment of novel symbionts in the deep terrestrial subsurface.</title>
        <authorList>
            <person name="Probst A.J."/>
            <person name="Ladd B."/>
            <person name="Jarett J.K."/>
            <person name="Geller-Mcgrath D.E."/>
            <person name="Sieber C.M.K."/>
            <person name="Emerson J.B."/>
            <person name="Anantharaman K."/>
            <person name="Thomas B.C."/>
            <person name="Malmstrom R."/>
            <person name="Stieglmeier M."/>
            <person name="Klingl A."/>
            <person name="Woyke T."/>
            <person name="Ryan C.M."/>
            <person name="Banfield J.F."/>
        </authorList>
    </citation>
    <scope>NUCLEOTIDE SEQUENCE [LARGE SCALE GENOMIC DNA]</scope>
</reference>
<comment type="caution">
    <text evidence="1">The sequence shown here is derived from an EMBL/GenBank/DDBJ whole genome shotgun (WGS) entry which is preliminary data.</text>
</comment>
<gene>
    <name evidence="1" type="ORF">COX81_01600</name>
</gene>
<protein>
    <submittedName>
        <fullName evidence="1">Uncharacterized protein</fullName>
    </submittedName>
</protein>
<dbReference type="Proteomes" id="UP000228568">
    <property type="component" value="Unassembled WGS sequence"/>
</dbReference>
<name>A0A2M7V8J8_9BACT</name>
<proteinExistence type="predicted"/>
<dbReference type="AlphaFoldDB" id="A0A2M7V8J8"/>
<sequence>MSEGDKPGYDPIEHIAPPPKDILDVVQEGLVQEEVVGDIDDIGRENGDELAKAGLSLGSLTDLQISYLKPLYKFAKTTLTC</sequence>
<organism evidence="1 2">
    <name type="scientific">Candidatus Magasanikbacteria bacterium CG_4_10_14_0_2_um_filter_37_12</name>
    <dbReference type="NCBI Taxonomy" id="1974637"/>
    <lineage>
        <taxon>Bacteria</taxon>
        <taxon>Candidatus Magasanikiibacteriota</taxon>
    </lineage>
</organism>
<evidence type="ECO:0000313" key="2">
    <source>
        <dbReference type="Proteomes" id="UP000228568"/>
    </source>
</evidence>
<dbReference type="EMBL" id="PFPK01000019">
    <property type="protein sequence ID" value="PIZ95140.1"/>
    <property type="molecule type" value="Genomic_DNA"/>
</dbReference>